<dbReference type="GO" id="GO:0005730">
    <property type="term" value="C:nucleolus"/>
    <property type="evidence" value="ECO:0007669"/>
    <property type="project" value="TreeGrafter"/>
</dbReference>
<evidence type="ECO:0000256" key="2">
    <source>
        <dbReference type="ARBA" id="ARBA00013786"/>
    </source>
</evidence>
<evidence type="ECO:0000256" key="4">
    <source>
        <dbReference type="SAM" id="MobiDB-lite"/>
    </source>
</evidence>
<feature type="compositionally biased region" description="Acidic residues" evidence="4">
    <location>
        <begin position="438"/>
        <end position="457"/>
    </location>
</feature>
<feature type="compositionally biased region" description="Basic and acidic residues" evidence="4">
    <location>
        <begin position="159"/>
        <end position="183"/>
    </location>
</feature>
<feature type="region of interest" description="Disordered" evidence="4">
    <location>
        <begin position="527"/>
        <end position="548"/>
    </location>
</feature>
<dbReference type="EMBL" id="CAKKLH010000041">
    <property type="protein sequence ID" value="CAH0100597.1"/>
    <property type="molecule type" value="Genomic_DNA"/>
</dbReference>
<sequence length="548" mass="62426">MDFSYLLDLAKQNEEQAKEAVQVKRYSTQVSASKKIPRSGVQSEAVRAFLARKDHEEKQKRLEEKKKKEVLLSLRAQDRKSNARVQAMLKRTKSGNKAVLDEAKNSLNTAVTAAGLDVQPDEDDYGYVSHEASAAYKKLIDKYSSTDTSNSNSQKGRTHKELRNAKDRVKNALDKIEEQESSTHRKRRTNNKPIMLKEKDDDLLKVDKSRNNDRDVQKKVRPKGLPPEAALSFDQILKLAAAKQHEPIKLEKKLDLPEKKEPESNRLMTKKEKEDLMRRKEEERERQLRKEGKLPPITPDNAASAVPAKSKEKPPTKLIASKEPVKAPSLMNGKTLNPGPNTSLMTTKPNVRADDQKSLAVKPNNAQRPGVSKLVQNKPGPPQMKSQPSKTLPPSQLSRVPQGKGKSLAKPPVGASRPFPPYRDIRPVERAYKRSMESDEEEDSELDDFIDDGPDEAEDYSKHIQDIFGYNRNRYAERRFSQYGMYRIESDDEDECMESSFAQQMKEECISTKIGILEDLEQERLLREEEEAERKRKVASAKRAKTRK</sequence>
<dbReference type="GO" id="GO:0006334">
    <property type="term" value="P:nucleosome assembly"/>
    <property type="evidence" value="ECO:0007669"/>
    <property type="project" value="TreeGrafter"/>
</dbReference>
<feature type="compositionally biased region" description="Basic and acidic residues" evidence="4">
    <location>
        <begin position="243"/>
        <end position="293"/>
    </location>
</feature>
<feature type="region of interest" description="Disordered" evidence="4">
    <location>
        <begin position="243"/>
        <end position="457"/>
    </location>
</feature>
<dbReference type="Pfam" id="PF08243">
    <property type="entry name" value="SPT2"/>
    <property type="match status" value="1"/>
</dbReference>
<comment type="caution">
    <text evidence="6">The sequence shown here is derived from an EMBL/GenBank/DDBJ whole genome shotgun (WGS) entry which is preliminary data.</text>
</comment>
<dbReference type="PANTHER" id="PTHR22691:SF8">
    <property type="entry name" value="PROTEIN SPT2 HOMOLOG"/>
    <property type="match status" value="1"/>
</dbReference>
<evidence type="ECO:0000259" key="5">
    <source>
        <dbReference type="Pfam" id="PF22878"/>
    </source>
</evidence>
<comment type="similarity">
    <text evidence="1">Belongs to the SPT2 family.</text>
</comment>
<feature type="compositionally biased region" description="Basic residues" evidence="4">
    <location>
        <begin position="535"/>
        <end position="548"/>
    </location>
</feature>
<dbReference type="Proteomes" id="UP000789390">
    <property type="component" value="Unassembled WGS sequence"/>
</dbReference>
<evidence type="ECO:0000256" key="1">
    <source>
        <dbReference type="ARBA" id="ARBA00006461"/>
    </source>
</evidence>
<feature type="compositionally biased region" description="Polar residues" evidence="4">
    <location>
        <begin position="332"/>
        <end position="349"/>
    </location>
</feature>
<feature type="compositionally biased region" description="Basic and acidic residues" evidence="4">
    <location>
        <begin position="195"/>
        <end position="218"/>
    </location>
</feature>
<feature type="region of interest" description="Disordered" evidence="4">
    <location>
        <begin position="144"/>
        <end position="229"/>
    </location>
</feature>
<evidence type="ECO:0000313" key="7">
    <source>
        <dbReference type="Proteomes" id="UP000789390"/>
    </source>
</evidence>
<dbReference type="GO" id="GO:0003677">
    <property type="term" value="F:DNA binding"/>
    <property type="evidence" value="ECO:0007669"/>
    <property type="project" value="TreeGrafter"/>
</dbReference>
<evidence type="ECO:0000256" key="3">
    <source>
        <dbReference type="ARBA" id="ARBA00023054"/>
    </source>
</evidence>
<dbReference type="GO" id="GO:0042393">
    <property type="term" value="F:histone binding"/>
    <property type="evidence" value="ECO:0007669"/>
    <property type="project" value="TreeGrafter"/>
</dbReference>
<reference evidence="6" key="1">
    <citation type="submission" date="2021-11" db="EMBL/GenBank/DDBJ databases">
        <authorList>
            <person name="Schell T."/>
        </authorList>
    </citation>
    <scope>NUCLEOTIDE SEQUENCE</scope>
    <source>
        <strain evidence="6">M5</strain>
    </source>
</reference>
<organism evidence="6 7">
    <name type="scientific">Daphnia galeata</name>
    <dbReference type="NCBI Taxonomy" id="27404"/>
    <lineage>
        <taxon>Eukaryota</taxon>
        <taxon>Metazoa</taxon>
        <taxon>Ecdysozoa</taxon>
        <taxon>Arthropoda</taxon>
        <taxon>Crustacea</taxon>
        <taxon>Branchiopoda</taxon>
        <taxon>Diplostraca</taxon>
        <taxon>Cladocera</taxon>
        <taxon>Anomopoda</taxon>
        <taxon>Daphniidae</taxon>
        <taxon>Daphnia</taxon>
    </lineage>
</organism>
<name>A0A8J2WIL9_9CRUS</name>
<dbReference type="PANTHER" id="PTHR22691">
    <property type="entry name" value="YEAST SPT2-RELATED"/>
    <property type="match status" value="1"/>
</dbReference>
<feature type="domain" description="SPT2 homolog N-terminal" evidence="5">
    <location>
        <begin position="1"/>
        <end position="93"/>
    </location>
</feature>
<feature type="compositionally biased region" description="Basic and acidic residues" evidence="4">
    <location>
        <begin position="423"/>
        <end position="437"/>
    </location>
</feature>
<dbReference type="OrthoDB" id="6259853at2759"/>
<dbReference type="GO" id="GO:0006360">
    <property type="term" value="P:transcription by RNA polymerase I"/>
    <property type="evidence" value="ECO:0007669"/>
    <property type="project" value="TreeGrafter"/>
</dbReference>
<evidence type="ECO:0000313" key="6">
    <source>
        <dbReference type="EMBL" id="CAH0100597.1"/>
    </source>
</evidence>
<feature type="compositionally biased region" description="Polar residues" evidence="4">
    <location>
        <begin position="384"/>
        <end position="399"/>
    </location>
</feature>
<feature type="compositionally biased region" description="Polar residues" evidence="4">
    <location>
        <begin position="144"/>
        <end position="155"/>
    </location>
</feature>
<keyword evidence="3" id="KW-0175">Coiled coil</keyword>
<protein>
    <recommendedName>
        <fullName evidence="2">Protein SPT2 homolog</fullName>
    </recommendedName>
</protein>
<gene>
    <name evidence="6" type="ORF">DGAL_LOCUS2882</name>
</gene>
<accession>A0A8J2WIL9</accession>
<keyword evidence="7" id="KW-1185">Reference proteome</keyword>
<dbReference type="AlphaFoldDB" id="A0A8J2WIL9"/>
<proteinExistence type="inferred from homology"/>
<dbReference type="InterPro" id="IPR054552">
    <property type="entry name" value="SPT2_N"/>
</dbReference>
<dbReference type="SMART" id="SM00784">
    <property type="entry name" value="SPT2"/>
    <property type="match status" value="1"/>
</dbReference>
<dbReference type="InterPro" id="IPR013256">
    <property type="entry name" value="Chromatin_SPT2"/>
</dbReference>
<dbReference type="Pfam" id="PF22878">
    <property type="entry name" value="SPT2_N"/>
    <property type="match status" value="1"/>
</dbReference>